<evidence type="ECO:0000256" key="3">
    <source>
        <dbReference type="ARBA" id="ARBA00022475"/>
    </source>
</evidence>
<dbReference type="EMBL" id="CP000781">
    <property type="protein sequence ID" value="ABS69627.1"/>
    <property type="molecule type" value="Genomic_DNA"/>
</dbReference>
<feature type="compositionally biased region" description="Low complexity" evidence="10">
    <location>
        <begin position="108"/>
        <end position="135"/>
    </location>
</feature>
<evidence type="ECO:0000256" key="2">
    <source>
        <dbReference type="ARBA" id="ARBA00022448"/>
    </source>
</evidence>
<sequence>MFDIGWSELMLIGIVALIVIGPKELPSVLRTVGRTVTKVRRMAGEFQGQFQEALREADLADMRKEISDVTESARSTLATSEMFDPLRSIREEIRTTVEGGNPPPKAPEAPAVEASSAPLELPAAAPEAVPDPMAAIRDEIRRMVEAGSPAASPTTPVSAPAAGETKSAS</sequence>
<dbReference type="PRINTS" id="PR01506">
    <property type="entry name" value="TATBPROTEIN"/>
</dbReference>
<evidence type="ECO:0000256" key="4">
    <source>
        <dbReference type="ARBA" id="ARBA00022692"/>
    </source>
</evidence>
<evidence type="ECO:0000256" key="6">
    <source>
        <dbReference type="ARBA" id="ARBA00022989"/>
    </source>
</evidence>
<dbReference type="Pfam" id="PF02416">
    <property type="entry name" value="TatA_B_E"/>
    <property type="match status" value="1"/>
</dbReference>
<evidence type="ECO:0000256" key="11">
    <source>
        <dbReference type="SAM" id="Phobius"/>
    </source>
</evidence>
<dbReference type="AlphaFoldDB" id="A7INN3"/>
<dbReference type="GO" id="GO:0033281">
    <property type="term" value="C:TAT protein transport complex"/>
    <property type="evidence" value="ECO:0007669"/>
    <property type="project" value="UniProtKB-UniRule"/>
</dbReference>
<organism evidence="12 13">
    <name type="scientific">Xanthobacter autotrophicus (strain ATCC BAA-1158 / Py2)</name>
    <dbReference type="NCBI Taxonomy" id="78245"/>
    <lineage>
        <taxon>Bacteria</taxon>
        <taxon>Pseudomonadati</taxon>
        <taxon>Pseudomonadota</taxon>
        <taxon>Alphaproteobacteria</taxon>
        <taxon>Hyphomicrobiales</taxon>
        <taxon>Xanthobacteraceae</taxon>
        <taxon>Xanthobacter</taxon>
    </lineage>
</organism>
<dbReference type="STRING" id="78245.Xaut_4406"/>
<dbReference type="Proteomes" id="UP000002417">
    <property type="component" value="Chromosome"/>
</dbReference>
<dbReference type="OrthoDB" id="7206969at2"/>
<dbReference type="GO" id="GO:0043953">
    <property type="term" value="P:protein transport by the Tat complex"/>
    <property type="evidence" value="ECO:0007669"/>
    <property type="project" value="UniProtKB-UniRule"/>
</dbReference>
<keyword evidence="5 9" id="KW-0653">Protein transport</keyword>
<dbReference type="InterPro" id="IPR018448">
    <property type="entry name" value="TatB"/>
</dbReference>
<evidence type="ECO:0000256" key="10">
    <source>
        <dbReference type="SAM" id="MobiDB-lite"/>
    </source>
</evidence>
<keyword evidence="6 9" id="KW-1133">Transmembrane helix</keyword>
<keyword evidence="8 9" id="KW-0472">Membrane</keyword>
<keyword evidence="7 9" id="KW-0811">Translocation</keyword>
<dbReference type="PANTHER" id="PTHR33162">
    <property type="entry name" value="SEC-INDEPENDENT PROTEIN TRANSLOCASE PROTEIN TATA, CHLOROPLASTIC"/>
    <property type="match status" value="1"/>
</dbReference>
<feature type="region of interest" description="Disordered" evidence="10">
    <location>
        <begin position="95"/>
        <end position="169"/>
    </location>
</feature>
<keyword evidence="13" id="KW-1185">Reference proteome</keyword>
<dbReference type="GO" id="GO:0008320">
    <property type="term" value="F:protein transmembrane transporter activity"/>
    <property type="evidence" value="ECO:0007669"/>
    <property type="project" value="UniProtKB-UniRule"/>
</dbReference>
<accession>A7INN3</accession>
<dbReference type="eggNOG" id="COG1826">
    <property type="taxonomic scope" value="Bacteria"/>
</dbReference>
<dbReference type="InterPro" id="IPR003369">
    <property type="entry name" value="TatA/B/E"/>
</dbReference>
<evidence type="ECO:0000313" key="13">
    <source>
        <dbReference type="Proteomes" id="UP000002417"/>
    </source>
</evidence>
<dbReference type="PANTHER" id="PTHR33162:SF1">
    <property type="entry name" value="SEC-INDEPENDENT PROTEIN TRANSLOCASE PROTEIN TATA, CHLOROPLASTIC"/>
    <property type="match status" value="1"/>
</dbReference>
<name>A7INN3_XANP2</name>
<dbReference type="Gene3D" id="1.20.5.3310">
    <property type="match status" value="1"/>
</dbReference>
<dbReference type="HOGENOM" id="CLU_086034_1_3_5"/>
<dbReference type="PhylomeDB" id="A7INN3"/>
<keyword evidence="3 9" id="KW-1003">Cell membrane</keyword>
<dbReference type="KEGG" id="xau:Xaut_4406"/>
<dbReference type="HAMAP" id="MF_00237">
    <property type="entry name" value="TatB"/>
    <property type="match status" value="1"/>
</dbReference>
<gene>
    <name evidence="9" type="primary">tatB</name>
    <name evidence="12" type="ordered locus">Xaut_4406</name>
</gene>
<keyword evidence="2 9" id="KW-0813">Transport</keyword>
<feature type="compositionally biased region" description="Low complexity" evidence="10">
    <location>
        <begin position="146"/>
        <end position="163"/>
    </location>
</feature>
<protein>
    <recommendedName>
        <fullName evidence="9">Sec-independent protein translocase protein TatB</fullName>
    </recommendedName>
</protein>
<keyword evidence="9" id="KW-0997">Cell inner membrane</keyword>
<evidence type="ECO:0000256" key="9">
    <source>
        <dbReference type="HAMAP-Rule" id="MF_00237"/>
    </source>
</evidence>
<evidence type="ECO:0000256" key="7">
    <source>
        <dbReference type="ARBA" id="ARBA00023010"/>
    </source>
</evidence>
<comment type="subcellular location">
    <subcellularLocation>
        <location evidence="9">Cell inner membrane</location>
        <topology evidence="9">Single-pass membrane protein</topology>
    </subcellularLocation>
    <subcellularLocation>
        <location evidence="1">Membrane</location>
        <topology evidence="1">Single-pass membrane protein</topology>
    </subcellularLocation>
</comment>
<comment type="subunit">
    <text evidence="9">The Tat system comprises two distinct complexes: a TatABC complex, containing multiple copies of TatA, TatB and TatC subunits, and a separate TatA complex, containing only TatA subunits. Substrates initially bind to the TatABC complex, which probably triggers association of the separate TatA complex to form the active translocon.</text>
</comment>
<feature type="transmembrane region" description="Helical" evidence="11">
    <location>
        <begin position="6"/>
        <end position="25"/>
    </location>
</feature>
<evidence type="ECO:0000313" key="12">
    <source>
        <dbReference type="EMBL" id="ABS69627.1"/>
    </source>
</evidence>
<evidence type="ECO:0000256" key="8">
    <source>
        <dbReference type="ARBA" id="ARBA00023136"/>
    </source>
</evidence>
<comment type="function">
    <text evidence="9">Part of the twin-arginine translocation (Tat) system that transports large folded proteins containing a characteristic twin-arginine motif in their signal peptide across membranes. Together with TatC, TatB is part of a receptor directly interacting with Tat signal peptides. TatB may form an oligomeric binding site that transiently accommodates folded Tat precursor proteins before their translocation.</text>
</comment>
<keyword evidence="4 9" id="KW-0812">Transmembrane</keyword>
<reference evidence="12 13" key="1">
    <citation type="submission" date="2007-07" db="EMBL/GenBank/DDBJ databases">
        <title>Complete sequence of chromosome of Xanthobacter autotrophicus Py2.</title>
        <authorList>
            <consortium name="US DOE Joint Genome Institute"/>
            <person name="Copeland A."/>
            <person name="Lucas S."/>
            <person name="Lapidus A."/>
            <person name="Barry K."/>
            <person name="Glavina del Rio T."/>
            <person name="Hammon N."/>
            <person name="Israni S."/>
            <person name="Dalin E."/>
            <person name="Tice H."/>
            <person name="Pitluck S."/>
            <person name="Sims D."/>
            <person name="Brettin T."/>
            <person name="Bruce D."/>
            <person name="Detter J.C."/>
            <person name="Han C."/>
            <person name="Tapia R."/>
            <person name="Brainard J."/>
            <person name="Schmutz J."/>
            <person name="Larimer F."/>
            <person name="Land M."/>
            <person name="Hauser L."/>
            <person name="Kyrpides N."/>
            <person name="Kim E."/>
            <person name="Ensigns S.A."/>
            <person name="Richardson P."/>
        </authorList>
    </citation>
    <scope>NUCLEOTIDE SEQUENCE [LARGE SCALE GENOMIC DNA]</scope>
    <source>
        <strain evidence="13">ATCC BAA-1158 / Py2</strain>
    </source>
</reference>
<evidence type="ECO:0000256" key="1">
    <source>
        <dbReference type="ARBA" id="ARBA00004167"/>
    </source>
</evidence>
<proteinExistence type="inferred from homology"/>
<dbReference type="NCBIfam" id="TIGR01410">
    <property type="entry name" value="tatB"/>
    <property type="match status" value="1"/>
</dbReference>
<evidence type="ECO:0000256" key="5">
    <source>
        <dbReference type="ARBA" id="ARBA00022927"/>
    </source>
</evidence>
<comment type="similarity">
    <text evidence="9">Belongs to the TatB family.</text>
</comment>